<evidence type="ECO:0000256" key="4">
    <source>
        <dbReference type="SAM" id="MobiDB-lite"/>
    </source>
</evidence>
<dbReference type="PANTHER" id="PTHR33941">
    <property type="entry name" value="PROPANEDIOL UTILIZATION PROTEIN PDUA"/>
    <property type="match status" value="1"/>
</dbReference>
<feature type="domain" description="BMC" evidence="5">
    <location>
        <begin position="4"/>
        <end position="88"/>
    </location>
</feature>
<dbReference type="SUPFAM" id="SSF143414">
    <property type="entry name" value="CcmK-like"/>
    <property type="match status" value="1"/>
</dbReference>
<sequence length="129" mass="13521">MKEAIGMIETYGMVGSIEAADAMLKASNVQLVKHELIDGGIVTVIVEGDVGAVQAAVEAGKAAVARVGTLLSAHVIPRAADDVFTTIIDHPQAKPKVEKNVERVPKTSSRSKAQVKETAQNSSTDVQSE</sequence>
<keyword evidence="7" id="KW-1185">Reference proteome</keyword>
<dbReference type="CDD" id="cd07045">
    <property type="entry name" value="BMC_CcmK_like"/>
    <property type="match status" value="1"/>
</dbReference>
<dbReference type="PANTHER" id="PTHR33941:SF11">
    <property type="entry name" value="BACTERIAL MICROCOMPARTMENT SHELL PROTEIN PDUJ"/>
    <property type="match status" value="1"/>
</dbReference>
<feature type="region of interest" description="Disordered" evidence="4">
    <location>
        <begin position="95"/>
        <end position="129"/>
    </location>
</feature>
<evidence type="ECO:0000256" key="3">
    <source>
        <dbReference type="PROSITE-ProRule" id="PRU01278"/>
    </source>
</evidence>
<dbReference type="Gene3D" id="3.30.70.1710">
    <property type="match status" value="1"/>
</dbReference>
<dbReference type="SMART" id="SM00877">
    <property type="entry name" value="BMC"/>
    <property type="match status" value="1"/>
</dbReference>
<dbReference type="RefSeq" id="WP_054771723.1">
    <property type="nucleotide sequence ID" value="NZ_CP045835.1"/>
</dbReference>
<keyword evidence="2" id="KW-1283">Bacterial microcompartment</keyword>
<accession>A0ABX6DGC7</accession>
<reference evidence="6 7" key="1">
    <citation type="submission" date="2019-11" db="EMBL/GenBank/DDBJ databases">
        <title>Whole Genome Sequencing and Comparative Genomic Analyses of Lysinibacillus pakistanensis LZH-9, a Halotolerant Strain with Excellent COD Removal Capability.</title>
        <authorList>
            <person name="Zhou H."/>
        </authorList>
    </citation>
    <scope>NUCLEOTIDE SEQUENCE [LARGE SCALE GENOMIC DNA]</scope>
    <source>
        <strain evidence="6 7">LZH-9</strain>
    </source>
</reference>
<dbReference type="PROSITE" id="PS51930">
    <property type="entry name" value="BMC_2"/>
    <property type="match status" value="1"/>
</dbReference>
<name>A0ABX6DGC7_9BACI</name>
<dbReference type="EMBL" id="CP045835">
    <property type="protein sequence ID" value="QGG53886.1"/>
    <property type="molecule type" value="Genomic_DNA"/>
</dbReference>
<dbReference type="InterPro" id="IPR050575">
    <property type="entry name" value="BMC_shell"/>
</dbReference>
<proteinExistence type="inferred from homology"/>
<comment type="subcellular location">
    <subcellularLocation>
        <location evidence="1">Bacterial microcompartment</location>
    </subcellularLocation>
</comment>
<protein>
    <submittedName>
        <fullName evidence="6">BMC domain-containing protein</fullName>
    </submittedName>
</protein>
<evidence type="ECO:0000256" key="1">
    <source>
        <dbReference type="ARBA" id="ARBA00024322"/>
    </source>
</evidence>
<evidence type="ECO:0000259" key="5">
    <source>
        <dbReference type="PROSITE" id="PS51930"/>
    </source>
</evidence>
<dbReference type="Pfam" id="PF00936">
    <property type="entry name" value="BMC"/>
    <property type="match status" value="1"/>
</dbReference>
<evidence type="ECO:0000313" key="6">
    <source>
        <dbReference type="EMBL" id="QGG53886.1"/>
    </source>
</evidence>
<evidence type="ECO:0000313" key="7">
    <source>
        <dbReference type="Proteomes" id="UP000373269"/>
    </source>
</evidence>
<feature type="compositionally biased region" description="Basic and acidic residues" evidence="4">
    <location>
        <begin position="95"/>
        <end position="105"/>
    </location>
</feature>
<dbReference type="InterPro" id="IPR044872">
    <property type="entry name" value="CcmK/CsoS1_BMC"/>
</dbReference>
<dbReference type="Proteomes" id="UP000373269">
    <property type="component" value="Chromosome"/>
</dbReference>
<dbReference type="InterPro" id="IPR037233">
    <property type="entry name" value="CcmK-like_sf"/>
</dbReference>
<feature type="compositionally biased region" description="Polar residues" evidence="4">
    <location>
        <begin position="106"/>
        <end position="129"/>
    </location>
</feature>
<gene>
    <name evidence="6" type="ORF">GDS87_09965</name>
</gene>
<organism evidence="6 7">
    <name type="scientific">Lysinibacillus pakistanensis</name>
    <dbReference type="NCBI Taxonomy" id="759811"/>
    <lineage>
        <taxon>Bacteria</taxon>
        <taxon>Bacillati</taxon>
        <taxon>Bacillota</taxon>
        <taxon>Bacilli</taxon>
        <taxon>Bacillales</taxon>
        <taxon>Bacillaceae</taxon>
        <taxon>Lysinibacillus</taxon>
    </lineage>
</organism>
<dbReference type="InterPro" id="IPR000249">
    <property type="entry name" value="BMC_dom"/>
</dbReference>
<evidence type="ECO:0000256" key="2">
    <source>
        <dbReference type="ARBA" id="ARBA00024446"/>
    </source>
</evidence>
<comment type="similarity">
    <text evidence="3">Belongs to the bacterial microcompartments protein family.</text>
</comment>